<gene>
    <name evidence="3" type="ORF">J2I48_12450</name>
</gene>
<dbReference type="AlphaFoldDB" id="A0A939K0B2"/>
<proteinExistence type="predicted"/>
<reference evidence="3 4" key="1">
    <citation type="submission" date="2021-03" db="EMBL/GenBank/DDBJ databases">
        <title>Fibrella sp. HMF5036 genome sequencing and assembly.</title>
        <authorList>
            <person name="Kang H."/>
            <person name="Kim H."/>
            <person name="Bae S."/>
            <person name="Joh K."/>
        </authorList>
    </citation>
    <scope>NUCLEOTIDE SEQUENCE [LARGE SCALE GENOMIC DNA]</scope>
    <source>
        <strain evidence="3 4">HMF5036</strain>
    </source>
</reference>
<keyword evidence="4" id="KW-1185">Reference proteome</keyword>
<evidence type="ECO:0000313" key="4">
    <source>
        <dbReference type="Proteomes" id="UP000664795"/>
    </source>
</evidence>
<accession>A0A939K0B2</accession>
<organism evidence="3 4">
    <name type="scientific">Fibrella aquatilis</name>
    <dbReference type="NCBI Taxonomy" id="2817059"/>
    <lineage>
        <taxon>Bacteria</taxon>
        <taxon>Pseudomonadati</taxon>
        <taxon>Bacteroidota</taxon>
        <taxon>Cytophagia</taxon>
        <taxon>Cytophagales</taxon>
        <taxon>Spirosomataceae</taxon>
        <taxon>Fibrella</taxon>
    </lineage>
</organism>
<feature type="chain" id="PRO_5037506599" evidence="1">
    <location>
        <begin position="28"/>
        <end position="175"/>
    </location>
</feature>
<dbReference type="InterPro" id="IPR037401">
    <property type="entry name" value="SnoaL-like"/>
</dbReference>
<feature type="domain" description="SnoaL-like" evidence="2">
    <location>
        <begin position="52"/>
        <end position="158"/>
    </location>
</feature>
<evidence type="ECO:0000256" key="1">
    <source>
        <dbReference type="SAM" id="SignalP"/>
    </source>
</evidence>
<keyword evidence="1" id="KW-0732">Signal</keyword>
<dbReference type="RefSeq" id="WP_207335772.1">
    <property type="nucleotide sequence ID" value="NZ_JAFMYU010000008.1"/>
</dbReference>
<feature type="signal peptide" evidence="1">
    <location>
        <begin position="1"/>
        <end position="27"/>
    </location>
</feature>
<dbReference type="InterPro" id="IPR032710">
    <property type="entry name" value="NTF2-like_dom_sf"/>
</dbReference>
<evidence type="ECO:0000313" key="3">
    <source>
        <dbReference type="EMBL" id="MBO0931811.1"/>
    </source>
</evidence>
<protein>
    <submittedName>
        <fullName evidence="3">Nuclear transport factor 2 family protein</fullName>
    </submittedName>
</protein>
<name>A0A939K0B2_9BACT</name>
<evidence type="ECO:0000259" key="2">
    <source>
        <dbReference type="Pfam" id="PF12680"/>
    </source>
</evidence>
<dbReference type="Pfam" id="PF12680">
    <property type="entry name" value="SnoaL_2"/>
    <property type="match status" value="1"/>
</dbReference>
<sequence length="175" mass="18640">MKNIPTTTASLTIALVVTVMTSNQSTAQTTAQPAVQQASAGTLDNSPAQLAKAFLTAVQQGDHTVPKALLHPNVKWHQPGKHRFAGLKVSSAAVFQMVGAMSEASTKTLRLAEVKSITVHGNQVACLINWKAVMEGGGGVLDVDNIDVYTIQDGKIVEARIFSADLAQEDNFWGW</sequence>
<dbReference type="Proteomes" id="UP000664795">
    <property type="component" value="Unassembled WGS sequence"/>
</dbReference>
<dbReference type="EMBL" id="JAFMYU010000008">
    <property type="protein sequence ID" value="MBO0931811.1"/>
    <property type="molecule type" value="Genomic_DNA"/>
</dbReference>
<dbReference type="SUPFAM" id="SSF54427">
    <property type="entry name" value="NTF2-like"/>
    <property type="match status" value="1"/>
</dbReference>
<dbReference type="Gene3D" id="3.10.450.50">
    <property type="match status" value="1"/>
</dbReference>
<comment type="caution">
    <text evidence="3">The sequence shown here is derived from an EMBL/GenBank/DDBJ whole genome shotgun (WGS) entry which is preliminary data.</text>
</comment>